<evidence type="ECO:0000313" key="2">
    <source>
        <dbReference type="EMBL" id="WEK04131.1"/>
    </source>
</evidence>
<sequence length="165" mass="18546">MVKKVSWARGFLRLWMVLAVLWCGIVGLFSYPQVMMPRAPNIAYVYEQGKEAPHVILTSSSDYATADDGDYKRYEIEVKDEYYTKTYFFFPRGLADDAYEVGKIEEVMGGRFEDDRAAAAQPVRLGNLVSLLSTTVLPPLVVLFLGICLAWVLGGFRSRPSISTD</sequence>
<accession>A0AAJ6AZS1</accession>
<dbReference type="Proteomes" id="UP001217476">
    <property type="component" value="Chromosome"/>
</dbReference>
<organism evidence="2 3">
    <name type="scientific">Candidatus Devosia phytovorans</name>
    <dbReference type="NCBI Taxonomy" id="3121372"/>
    <lineage>
        <taxon>Bacteria</taxon>
        <taxon>Pseudomonadati</taxon>
        <taxon>Pseudomonadota</taxon>
        <taxon>Alphaproteobacteria</taxon>
        <taxon>Hyphomicrobiales</taxon>
        <taxon>Devosiaceae</taxon>
        <taxon>Devosia</taxon>
    </lineage>
</organism>
<reference evidence="2" key="1">
    <citation type="submission" date="2023-03" db="EMBL/GenBank/DDBJ databases">
        <title>Andean soil-derived lignocellulolytic bacterial consortium as a source of novel taxa and putative plastic-active enzymes.</title>
        <authorList>
            <person name="Diaz-Garcia L."/>
            <person name="Chuvochina M."/>
            <person name="Feuerriegel G."/>
            <person name="Bunk B."/>
            <person name="Sproer C."/>
            <person name="Streit W.R."/>
            <person name="Rodriguez L.M."/>
            <person name="Overmann J."/>
            <person name="Jimenez D.J."/>
        </authorList>
    </citation>
    <scope>NUCLEOTIDE SEQUENCE</scope>
    <source>
        <strain evidence="2">MAG 4196</strain>
    </source>
</reference>
<protein>
    <submittedName>
        <fullName evidence="2">Uncharacterized protein</fullName>
    </submittedName>
</protein>
<feature type="transmembrane region" description="Helical" evidence="1">
    <location>
        <begin position="136"/>
        <end position="156"/>
    </location>
</feature>
<evidence type="ECO:0000256" key="1">
    <source>
        <dbReference type="SAM" id="Phobius"/>
    </source>
</evidence>
<dbReference type="AlphaFoldDB" id="A0AAJ6AZS1"/>
<name>A0AAJ6AZS1_9HYPH</name>
<proteinExistence type="predicted"/>
<gene>
    <name evidence="2" type="ORF">P0Y65_18410</name>
</gene>
<keyword evidence="1" id="KW-1133">Transmembrane helix</keyword>
<dbReference type="EMBL" id="CP119312">
    <property type="protein sequence ID" value="WEK04131.1"/>
    <property type="molecule type" value="Genomic_DNA"/>
</dbReference>
<keyword evidence="1" id="KW-0812">Transmembrane</keyword>
<keyword evidence="1" id="KW-0472">Membrane</keyword>
<evidence type="ECO:0000313" key="3">
    <source>
        <dbReference type="Proteomes" id="UP001217476"/>
    </source>
</evidence>
<feature type="transmembrane region" description="Helical" evidence="1">
    <location>
        <begin position="12"/>
        <end position="31"/>
    </location>
</feature>